<dbReference type="GO" id="GO:0016301">
    <property type="term" value="F:kinase activity"/>
    <property type="evidence" value="ECO:0007669"/>
    <property type="project" value="UniProtKB-KW"/>
</dbReference>
<dbReference type="SUPFAM" id="SSF52540">
    <property type="entry name" value="P-loop containing nucleoside triphosphate hydrolases"/>
    <property type="match status" value="1"/>
</dbReference>
<dbReference type="InterPro" id="IPR027417">
    <property type="entry name" value="P-loop_NTPase"/>
</dbReference>
<reference evidence="1 2" key="1">
    <citation type="submission" date="2020-07" db="EMBL/GenBank/DDBJ databases">
        <title>Sequencing the genomes of 1000 actinobacteria strains.</title>
        <authorList>
            <person name="Klenk H.-P."/>
        </authorList>
    </citation>
    <scope>NUCLEOTIDE SEQUENCE [LARGE SCALE GENOMIC DNA]</scope>
    <source>
        <strain evidence="1 2">DSM 22083</strain>
    </source>
</reference>
<dbReference type="Gene3D" id="3.40.50.300">
    <property type="entry name" value="P-loop containing nucleotide triphosphate hydrolases"/>
    <property type="match status" value="1"/>
</dbReference>
<dbReference type="RefSeq" id="WP_179753239.1">
    <property type="nucleotide sequence ID" value="NZ_JACCBU010000001.1"/>
</dbReference>
<keyword evidence="1" id="KW-0808">Transferase</keyword>
<gene>
    <name evidence="1" type="ORF">BKA15_003775</name>
</gene>
<evidence type="ECO:0000313" key="1">
    <source>
        <dbReference type="EMBL" id="NYE72446.1"/>
    </source>
</evidence>
<comment type="caution">
    <text evidence="1">The sequence shown here is derived from an EMBL/GenBank/DDBJ whole genome shotgun (WGS) entry which is preliminary data.</text>
</comment>
<evidence type="ECO:0000313" key="2">
    <source>
        <dbReference type="Proteomes" id="UP000569914"/>
    </source>
</evidence>
<proteinExistence type="predicted"/>
<sequence length="183" mass="20810">MTGSAETRLVIIRGNSASGKSTVARLLRERVGRGVALIQQDHVRRILLQEYDRPGSSNIRMIDTIARTALDEGYDVIIDGIMNVDRYAAMLNRLIDDHRGRSVAVYLNIPVDETMRRHRTKPDIGEVPEETVRSWYAPDDLLPERDEVVFGPELSADDMVRELFQRTGFRPRDGSVELPPHCR</sequence>
<keyword evidence="2" id="KW-1185">Reference proteome</keyword>
<keyword evidence="1" id="KW-0418">Kinase</keyword>
<dbReference type="AlphaFoldDB" id="A0A7Y9I8T5"/>
<dbReference type="EMBL" id="JACCBU010000001">
    <property type="protein sequence ID" value="NYE72446.1"/>
    <property type="molecule type" value="Genomic_DNA"/>
</dbReference>
<dbReference type="Proteomes" id="UP000569914">
    <property type="component" value="Unassembled WGS sequence"/>
</dbReference>
<name>A0A7Y9I8T5_9ACTN</name>
<accession>A0A7Y9I8T5</accession>
<dbReference type="Pfam" id="PF13671">
    <property type="entry name" value="AAA_33"/>
    <property type="match status" value="1"/>
</dbReference>
<protein>
    <submittedName>
        <fullName evidence="1">Putative kinase</fullName>
    </submittedName>
</protein>
<organism evidence="1 2">
    <name type="scientific">Microlunatus parietis</name>
    <dbReference type="NCBI Taxonomy" id="682979"/>
    <lineage>
        <taxon>Bacteria</taxon>
        <taxon>Bacillati</taxon>
        <taxon>Actinomycetota</taxon>
        <taxon>Actinomycetes</taxon>
        <taxon>Propionibacteriales</taxon>
        <taxon>Propionibacteriaceae</taxon>
        <taxon>Microlunatus</taxon>
    </lineage>
</organism>